<dbReference type="Proteomes" id="UP000308730">
    <property type="component" value="Unassembled WGS sequence"/>
</dbReference>
<dbReference type="GO" id="GO:0010181">
    <property type="term" value="F:FMN binding"/>
    <property type="evidence" value="ECO:0007669"/>
    <property type="project" value="InterPro"/>
</dbReference>
<dbReference type="InterPro" id="IPR012133">
    <property type="entry name" value="Alpha-hydoxy_acid_DH_FMN"/>
</dbReference>
<evidence type="ECO:0000259" key="6">
    <source>
        <dbReference type="PROSITE" id="PS51349"/>
    </source>
</evidence>
<evidence type="ECO:0000256" key="1">
    <source>
        <dbReference type="ARBA" id="ARBA00001917"/>
    </source>
</evidence>
<feature type="binding site" evidence="5">
    <location>
        <position position="162"/>
    </location>
    <ligand>
        <name>glyoxylate</name>
        <dbReference type="ChEBI" id="CHEBI:36655"/>
    </ligand>
</feature>
<feature type="binding site" evidence="5">
    <location>
        <position position="160"/>
    </location>
    <ligand>
        <name>FMN</name>
        <dbReference type="ChEBI" id="CHEBI:58210"/>
    </ligand>
</feature>
<keyword evidence="5" id="KW-0285">Flavoprotein</keyword>
<feature type="binding site" evidence="5">
    <location>
        <position position="138"/>
    </location>
    <ligand>
        <name>FMN</name>
        <dbReference type="ChEBI" id="CHEBI:58210"/>
    </ligand>
</feature>
<dbReference type="PANTHER" id="PTHR10578">
    <property type="entry name" value="S -2-HYDROXY-ACID OXIDASE-RELATED"/>
    <property type="match status" value="1"/>
</dbReference>
<keyword evidence="2" id="KW-0560">Oxidoreductase</keyword>
<feature type="domain" description="FMN hydroxy acid dehydrogenase" evidence="6">
    <location>
        <begin position="30"/>
        <end position="433"/>
    </location>
</feature>
<feature type="binding site" evidence="5">
    <location>
        <position position="321"/>
    </location>
    <ligand>
        <name>glyoxylate</name>
        <dbReference type="ChEBI" id="CHEBI:36655"/>
    </ligand>
</feature>
<feature type="binding site" evidence="5">
    <location>
        <position position="297"/>
    </location>
    <ligand>
        <name>FMN</name>
        <dbReference type="ChEBI" id="CHEBI:58210"/>
    </ligand>
</feature>
<dbReference type="EMBL" id="SGPM01000127">
    <property type="protein sequence ID" value="THH29375.1"/>
    <property type="molecule type" value="Genomic_DNA"/>
</dbReference>
<dbReference type="Pfam" id="PF01070">
    <property type="entry name" value="FMN_dh"/>
    <property type="match status" value="1"/>
</dbReference>
<name>A0A4S4MTY4_9APHY</name>
<feature type="binding site" evidence="5">
    <location>
        <position position="188"/>
    </location>
    <ligand>
        <name>FMN</name>
        <dbReference type="ChEBI" id="CHEBI:58210"/>
    </ligand>
</feature>
<evidence type="ECO:0000313" key="8">
    <source>
        <dbReference type="Proteomes" id="UP000308730"/>
    </source>
</evidence>
<dbReference type="GO" id="GO:0016491">
    <property type="term" value="F:oxidoreductase activity"/>
    <property type="evidence" value="ECO:0007669"/>
    <property type="project" value="UniProtKB-KW"/>
</dbReference>
<dbReference type="InterPro" id="IPR037396">
    <property type="entry name" value="FMN_HAD"/>
</dbReference>
<evidence type="ECO:0000256" key="3">
    <source>
        <dbReference type="ARBA" id="ARBA00024042"/>
    </source>
</evidence>
<dbReference type="InterPro" id="IPR013785">
    <property type="entry name" value="Aldolase_TIM"/>
</dbReference>
<gene>
    <name evidence="7" type="ORF">EUX98_g4832</name>
</gene>
<feature type="binding site" evidence="5">
    <location>
        <position position="319"/>
    </location>
    <ligand>
        <name>FMN</name>
        <dbReference type="ChEBI" id="CHEBI:58210"/>
    </ligand>
</feature>
<proteinExistence type="inferred from homology"/>
<dbReference type="InterPro" id="IPR008259">
    <property type="entry name" value="FMN_hydac_DH_AS"/>
</dbReference>
<comment type="similarity">
    <text evidence="3">Belongs to the FMN-dependent alpha-hydroxy acid dehydrogenase family.</text>
</comment>
<protein>
    <recommendedName>
        <fullName evidence="6">FMN hydroxy acid dehydrogenase domain-containing protein</fullName>
    </recommendedName>
</protein>
<evidence type="ECO:0000256" key="2">
    <source>
        <dbReference type="ARBA" id="ARBA00023002"/>
    </source>
</evidence>
<evidence type="ECO:0000256" key="5">
    <source>
        <dbReference type="PIRSR" id="PIRSR000138-2"/>
    </source>
</evidence>
<feature type="binding site" evidence="5">
    <location>
        <position position="197"/>
    </location>
    <ligand>
        <name>glyoxylate</name>
        <dbReference type="ChEBI" id="CHEBI:36655"/>
    </ligand>
</feature>
<comment type="cofactor">
    <cofactor evidence="1">
        <name>FMN</name>
        <dbReference type="ChEBI" id="CHEBI:58210"/>
    </cofactor>
</comment>
<dbReference type="Gene3D" id="3.20.20.70">
    <property type="entry name" value="Aldolase class I"/>
    <property type="match status" value="1"/>
</dbReference>
<evidence type="ECO:0000313" key="7">
    <source>
        <dbReference type="EMBL" id="THH29375.1"/>
    </source>
</evidence>
<dbReference type="PROSITE" id="PS51349">
    <property type="entry name" value="FMN_HYDROXY_ACID_DH_2"/>
    <property type="match status" value="1"/>
</dbReference>
<dbReference type="InterPro" id="IPR000262">
    <property type="entry name" value="FMN-dep_DH"/>
</dbReference>
<feature type="binding site" evidence="5">
    <location>
        <position position="56"/>
    </location>
    <ligand>
        <name>glyoxylate</name>
        <dbReference type="ChEBI" id="CHEBI:36655"/>
    </ligand>
</feature>
<dbReference type="PANTHER" id="PTHR10578:SF86">
    <property type="entry name" value="DEPENDENT DEHYDROGENASE, PUTATIVE (AFU_ORTHOLOGUE AFUA_6G02720)-RELATED"/>
    <property type="match status" value="1"/>
</dbReference>
<dbReference type="SUPFAM" id="SSF51395">
    <property type="entry name" value="FMN-linked oxidoreductases"/>
    <property type="match status" value="1"/>
</dbReference>
<keyword evidence="5" id="KW-0288">FMN</keyword>
<reference evidence="7 8" key="1">
    <citation type="submission" date="2019-02" db="EMBL/GenBank/DDBJ databases">
        <title>Genome sequencing of the rare red list fungi Antrodiella citrinella (Flaviporus citrinellus).</title>
        <authorList>
            <person name="Buettner E."/>
            <person name="Kellner H."/>
        </authorList>
    </citation>
    <scope>NUCLEOTIDE SEQUENCE [LARGE SCALE GENOMIC DNA]</scope>
    <source>
        <strain evidence="7 8">DSM 108506</strain>
    </source>
</reference>
<feature type="binding site" evidence="5">
    <location>
        <begin position="109"/>
        <end position="111"/>
    </location>
    <ligand>
        <name>FMN</name>
        <dbReference type="ChEBI" id="CHEBI:58210"/>
    </ligand>
</feature>
<feature type="active site" description="Proton acceptor" evidence="4">
    <location>
        <position position="321"/>
    </location>
</feature>
<comment type="caution">
    <text evidence="7">The sequence shown here is derived from an EMBL/GenBank/DDBJ whole genome shotgun (WGS) entry which is preliminary data.</text>
</comment>
<organism evidence="7 8">
    <name type="scientific">Antrodiella citrinella</name>
    <dbReference type="NCBI Taxonomy" id="2447956"/>
    <lineage>
        <taxon>Eukaryota</taxon>
        <taxon>Fungi</taxon>
        <taxon>Dikarya</taxon>
        <taxon>Basidiomycota</taxon>
        <taxon>Agaricomycotina</taxon>
        <taxon>Agaricomycetes</taxon>
        <taxon>Polyporales</taxon>
        <taxon>Steccherinaceae</taxon>
        <taxon>Antrodiella</taxon>
    </lineage>
</organism>
<evidence type="ECO:0000256" key="4">
    <source>
        <dbReference type="PIRSR" id="PIRSR000138-1"/>
    </source>
</evidence>
<dbReference type="PROSITE" id="PS00557">
    <property type="entry name" value="FMN_HYDROXY_ACID_DH_1"/>
    <property type="match status" value="1"/>
</dbReference>
<sequence length="439" mass="47537">MSSQASSNIVAGSWTSYVRDIYASRKPPPPIGTVDMASFEAAAREKLKDNEHAFMYVFGSAGTYSTYEANMAEMKAWKVIPRMLRNATTRNVNTTLFGIEHPSPLLFAPIGVQGIMHPEGDAATAAVAAKLQIPFILSTAATRSIETVAKVNGSGHRWYQLYWPKTDDVTLSLLSRAKASGYSALVVTLDTPTIGWRPHDLQAGYLPFLHGIGIQIGLTDPVFMRSFGEEPDSHDEVPKFPYDYAALNAAAAKGDKRVLRLMKLGSGWLGETSNGVMRDWPELKLLRDNWDGPIILKGIQDVEDAQLAIKHGMNGIVVSNHGGRQVDGAIPSLHALYNICSDETIKSAQASGKLTVLFDSGIRTGSDIIKAVALGADAVLLGRPFMYGLCVGGQQGVETVVRSILADLELTLGLTGYKTLDEIRGKGSKIITRLDQSKF</sequence>
<feature type="binding site" evidence="5">
    <location>
        <begin position="382"/>
        <end position="383"/>
    </location>
    <ligand>
        <name>FMN</name>
        <dbReference type="ChEBI" id="CHEBI:58210"/>
    </ligand>
</feature>
<accession>A0A4S4MTY4</accession>
<dbReference type="PIRSF" id="PIRSF000138">
    <property type="entry name" value="Al-hdrx_acd_dh"/>
    <property type="match status" value="1"/>
</dbReference>
<feature type="binding site" evidence="5">
    <location>
        <position position="324"/>
    </location>
    <ligand>
        <name>glyoxylate</name>
        <dbReference type="ChEBI" id="CHEBI:36655"/>
    </ligand>
</feature>
<feature type="binding site" evidence="5">
    <location>
        <begin position="359"/>
        <end position="363"/>
    </location>
    <ligand>
        <name>FMN</name>
        <dbReference type="ChEBI" id="CHEBI:58210"/>
    </ligand>
</feature>
<dbReference type="AlphaFoldDB" id="A0A4S4MTY4"/>
<keyword evidence="8" id="KW-1185">Reference proteome</keyword>
<dbReference type="OrthoDB" id="25826at2759"/>